<dbReference type="EMBL" id="FJUW01000013">
    <property type="protein sequence ID" value="CZS97289.1"/>
    <property type="molecule type" value="Genomic_DNA"/>
</dbReference>
<feature type="compositionally biased region" description="Low complexity" evidence="1">
    <location>
        <begin position="195"/>
        <end position="209"/>
    </location>
</feature>
<dbReference type="InParanoid" id="A0A1E1KH03"/>
<accession>A0A1E1KH03</accession>
<dbReference type="AlphaFoldDB" id="A0A1E1KH03"/>
<evidence type="ECO:0000313" key="3">
    <source>
        <dbReference type="Proteomes" id="UP000178129"/>
    </source>
</evidence>
<evidence type="ECO:0000313" key="2">
    <source>
        <dbReference type="EMBL" id="CZS97289.1"/>
    </source>
</evidence>
<proteinExistence type="predicted"/>
<organism evidence="2 3">
    <name type="scientific">Rhynchosporium graminicola</name>
    <dbReference type="NCBI Taxonomy" id="2792576"/>
    <lineage>
        <taxon>Eukaryota</taxon>
        <taxon>Fungi</taxon>
        <taxon>Dikarya</taxon>
        <taxon>Ascomycota</taxon>
        <taxon>Pezizomycotina</taxon>
        <taxon>Leotiomycetes</taxon>
        <taxon>Helotiales</taxon>
        <taxon>Ploettnerulaceae</taxon>
        <taxon>Rhynchosporium</taxon>
    </lineage>
</organism>
<sequence>MATLTSRDISPEPAHDSILLHEASCRYREMLTLPEELHTPETPPSSEPSDIYKTANEQFEQEMEAINMRRLREDNERENMRCRDDRKLWEEIVERERFRRKNRVPKCEIASVLNTNEIQKVNPEIRLARREDGLEGSTASAESTEDIVKGIRHGDELERARMPADEVQAQTLGNSAGRPIISWARQPSHKVRNLSTSSEKLSISSTASSNSMVDPQGDYDFSGSPVISPTSLSSVDQEAESRAELRQEQKQDTGIAKVLDGGLQNGPDSTDNVDEESVFVPGICSKIPQDNDVADLQYDEVNIGQTTKTRSVPFKSSKHLMSASFKGEPKLKPMSTTNPSETTSAVADPHHSGFTTSSKFHIVRKRRRDSPVLSDRTPKRQRSYKGPRLSDETESSDDAYGPIEIIQHAALTSMQKWELDQKAKKRMKEEARRRKGGVLDYVVANSDY</sequence>
<feature type="region of interest" description="Disordered" evidence="1">
    <location>
        <begin position="327"/>
        <end position="401"/>
    </location>
</feature>
<protein>
    <submittedName>
        <fullName evidence="2">Uncharacterized protein</fullName>
    </submittedName>
</protein>
<dbReference type="Proteomes" id="UP000178129">
    <property type="component" value="Unassembled WGS sequence"/>
</dbReference>
<feature type="compositionally biased region" description="Polar residues" evidence="1">
    <location>
        <begin position="225"/>
        <end position="236"/>
    </location>
</feature>
<feature type="compositionally biased region" description="Basic and acidic residues" evidence="1">
    <location>
        <begin position="239"/>
        <end position="251"/>
    </location>
</feature>
<feature type="compositionally biased region" description="Polar residues" evidence="1">
    <location>
        <begin position="334"/>
        <end position="345"/>
    </location>
</feature>
<gene>
    <name evidence="2" type="ORF">RCO7_00310</name>
</gene>
<comment type="caution">
    <text evidence="2">The sequence shown here is derived from an EMBL/GenBank/DDBJ whole genome shotgun (WGS) entry which is preliminary data.</text>
</comment>
<feature type="region of interest" description="Disordered" evidence="1">
    <location>
        <begin position="187"/>
        <end position="253"/>
    </location>
</feature>
<keyword evidence="3" id="KW-1185">Reference proteome</keyword>
<evidence type="ECO:0000256" key="1">
    <source>
        <dbReference type="SAM" id="MobiDB-lite"/>
    </source>
</evidence>
<name>A0A1E1KH03_9HELO</name>
<reference evidence="3" key="1">
    <citation type="submission" date="2016-03" db="EMBL/GenBank/DDBJ databases">
        <authorList>
            <person name="Ploux O."/>
        </authorList>
    </citation>
    <scope>NUCLEOTIDE SEQUENCE [LARGE SCALE GENOMIC DNA]</scope>
    <source>
        <strain evidence="3">UK7</strain>
    </source>
</reference>